<dbReference type="Gene3D" id="1.20.1250.20">
    <property type="entry name" value="MFS general substrate transporter like domains"/>
    <property type="match status" value="1"/>
</dbReference>
<evidence type="ECO:0000256" key="5">
    <source>
        <dbReference type="ARBA" id="ARBA00023136"/>
    </source>
</evidence>
<dbReference type="Proteomes" id="UP001500879">
    <property type="component" value="Unassembled WGS sequence"/>
</dbReference>
<feature type="transmembrane region" description="Helical" evidence="6">
    <location>
        <begin position="261"/>
        <end position="284"/>
    </location>
</feature>
<dbReference type="InterPro" id="IPR011701">
    <property type="entry name" value="MFS"/>
</dbReference>
<evidence type="ECO:0000313" key="7">
    <source>
        <dbReference type="EMBL" id="GAA0396817.1"/>
    </source>
</evidence>
<organism evidence="7 8">
    <name type="scientific">Streptomyces luteireticuli</name>
    <dbReference type="NCBI Taxonomy" id="173858"/>
    <lineage>
        <taxon>Bacteria</taxon>
        <taxon>Bacillati</taxon>
        <taxon>Actinomycetota</taxon>
        <taxon>Actinomycetes</taxon>
        <taxon>Kitasatosporales</taxon>
        <taxon>Streptomycetaceae</taxon>
        <taxon>Streptomyces</taxon>
    </lineage>
</organism>
<dbReference type="RefSeq" id="WP_344021713.1">
    <property type="nucleotide sequence ID" value="NZ_BAAABX010000018.1"/>
</dbReference>
<dbReference type="PANTHER" id="PTHR23513:SF11">
    <property type="entry name" value="STAPHYLOFERRIN A TRANSPORTER"/>
    <property type="match status" value="1"/>
</dbReference>
<accession>A0ABP3ICR1</accession>
<proteinExistence type="predicted"/>
<dbReference type="Pfam" id="PF07690">
    <property type="entry name" value="MFS_1"/>
    <property type="match status" value="1"/>
</dbReference>
<name>A0ABP3ICR1_9ACTN</name>
<reference evidence="8" key="1">
    <citation type="journal article" date="2019" name="Int. J. Syst. Evol. Microbiol.">
        <title>The Global Catalogue of Microorganisms (GCM) 10K type strain sequencing project: providing services to taxonomists for standard genome sequencing and annotation.</title>
        <authorList>
            <consortium name="The Broad Institute Genomics Platform"/>
            <consortium name="The Broad Institute Genome Sequencing Center for Infectious Disease"/>
            <person name="Wu L."/>
            <person name="Ma J."/>
        </authorList>
    </citation>
    <scope>NUCLEOTIDE SEQUENCE [LARGE SCALE GENOMIC DNA]</scope>
    <source>
        <strain evidence="8">JCM 4788</strain>
    </source>
</reference>
<dbReference type="EMBL" id="BAAABX010000018">
    <property type="protein sequence ID" value="GAA0396817.1"/>
    <property type="molecule type" value="Genomic_DNA"/>
</dbReference>
<keyword evidence="8" id="KW-1185">Reference proteome</keyword>
<dbReference type="PROSITE" id="PS51257">
    <property type="entry name" value="PROKAR_LIPOPROTEIN"/>
    <property type="match status" value="1"/>
</dbReference>
<evidence type="ECO:0000256" key="3">
    <source>
        <dbReference type="ARBA" id="ARBA00022692"/>
    </source>
</evidence>
<protein>
    <submittedName>
        <fullName evidence="7">MFS transporter</fullName>
    </submittedName>
</protein>
<feature type="transmembrane region" description="Helical" evidence="6">
    <location>
        <begin position="84"/>
        <end position="105"/>
    </location>
</feature>
<keyword evidence="4 6" id="KW-1133">Transmembrane helix</keyword>
<feature type="transmembrane region" description="Helical" evidence="6">
    <location>
        <begin position="179"/>
        <end position="196"/>
    </location>
</feature>
<feature type="transmembrane region" description="Helical" evidence="6">
    <location>
        <begin position="233"/>
        <end position="255"/>
    </location>
</feature>
<sequence length="415" mass="42494">MTSGVARRTAREPLRRNRDYQVWWSGAAVSGTGSCLLATAVPLLVLETTGSAGRAGLVAGAAAVAKLVGSSPAGALADRCHRRALLLTASALQLLAAASVLGAAVRHHVGLAHLVAAAAVEGLGYSLHTATELPLLRRIVPEEQRRSALSREQSRKATAQLAGPPLGGLLFSWSPGAPFAAAALCFLGVTGAALALRTPLGPPVREPAPGDAPRRATPLAGLRHVRASPFLRYMLVWFALVNGAFAGLGLLLVVLCHARGASAAAVGLTQAVGSAGAVLGAWACERLTARTTGARLLRAASWILLAGTVAMAVPLSAPFGGLAYAGALFLTPAVNVSFMEYMVRTVPERLTGRISMTMMTAARSLNWAFTTVVGSMADRWGPLVPLFALAGLFLALACAGHVRESADAAAGAGGF</sequence>
<evidence type="ECO:0000256" key="4">
    <source>
        <dbReference type="ARBA" id="ARBA00022989"/>
    </source>
</evidence>
<dbReference type="PANTHER" id="PTHR23513">
    <property type="entry name" value="INTEGRAL MEMBRANE EFFLUX PROTEIN-RELATED"/>
    <property type="match status" value="1"/>
</dbReference>
<feature type="transmembrane region" description="Helical" evidence="6">
    <location>
        <begin position="296"/>
        <end position="315"/>
    </location>
</feature>
<keyword evidence="3 6" id="KW-0812">Transmembrane</keyword>
<evidence type="ECO:0000313" key="8">
    <source>
        <dbReference type="Proteomes" id="UP001500879"/>
    </source>
</evidence>
<comment type="subcellular location">
    <subcellularLocation>
        <location evidence="1">Cell membrane</location>
        <topology evidence="1">Multi-pass membrane protein</topology>
    </subcellularLocation>
</comment>
<feature type="transmembrane region" description="Helical" evidence="6">
    <location>
        <begin position="57"/>
        <end position="77"/>
    </location>
</feature>
<feature type="transmembrane region" description="Helical" evidence="6">
    <location>
        <begin position="383"/>
        <end position="402"/>
    </location>
</feature>
<keyword evidence="5 6" id="KW-0472">Membrane</keyword>
<keyword evidence="2" id="KW-1003">Cell membrane</keyword>
<dbReference type="SUPFAM" id="SSF103473">
    <property type="entry name" value="MFS general substrate transporter"/>
    <property type="match status" value="1"/>
</dbReference>
<evidence type="ECO:0000256" key="2">
    <source>
        <dbReference type="ARBA" id="ARBA00022475"/>
    </source>
</evidence>
<evidence type="ECO:0000256" key="6">
    <source>
        <dbReference type="SAM" id="Phobius"/>
    </source>
</evidence>
<comment type="caution">
    <text evidence="7">The sequence shown here is derived from an EMBL/GenBank/DDBJ whole genome shotgun (WGS) entry which is preliminary data.</text>
</comment>
<dbReference type="InterPro" id="IPR036259">
    <property type="entry name" value="MFS_trans_sf"/>
</dbReference>
<gene>
    <name evidence="7" type="ORF">GCM10010357_17420</name>
</gene>
<evidence type="ECO:0000256" key="1">
    <source>
        <dbReference type="ARBA" id="ARBA00004651"/>
    </source>
</evidence>
<feature type="transmembrane region" description="Helical" evidence="6">
    <location>
        <begin position="21"/>
        <end position="45"/>
    </location>
</feature>